<dbReference type="InParanoid" id="K5VP07"/>
<dbReference type="Proteomes" id="UP000008370">
    <property type="component" value="Unassembled WGS sequence"/>
</dbReference>
<accession>K5VP07</accession>
<protein>
    <submittedName>
        <fullName evidence="2">Uncharacterized protein</fullName>
    </submittedName>
</protein>
<organism evidence="2 3">
    <name type="scientific">Phanerochaete carnosa (strain HHB-10118-sp)</name>
    <name type="common">White-rot fungus</name>
    <name type="synonym">Peniophora carnosa</name>
    <dbReference type="NCBI Taxonomy" id="650164"/>
    <lineage>
        <taxon>Eukaryota</taxon>
        <taxon>Fungi</taxon>
        <taxon>Dikarya</taxon>
        <taxon>Basidiomycota</taxon>
        <taxon>Agaricomycotina</taxon>
        <taxon>Agaricomycetes</taxon>
        <taxon>Polyporales</taxon>
        <taxon>Phanerochaetaceae</taxon>
        <taxon>Phanerochaete</taxon>
    </lineage>
</organism>
<dbReference type="KEGG" id="pco:PHACADRAFT_259399"/>
<feature type="region of interest" description="Disordered" evidence="1">
    <location>
        <begin position="344"/>
        <end position="374"/>
    </location>
</feature>
<dbReference type="RefSeq" id="XP_007397902.1">
    <property type="nucleotide sequence ID" value="XM_007397840.1"/>
</dbReference>
<sequence length="388" mass="42430">MTICRAIFQQAGPNGKPWVCNHSCSGGSPLSHWRAVHGTTEPETFEGTWFGAVFCSIDEYYQYHGTTPPMNYRTGYPFRSHPVRYPKAVVDAKIAEYGGKCGWSTDRCDEWTEKEIGNLPMLYTRDGGEVEADESEETPVFYMNAEASTDSDGEIIDAGANPTRPALPTSPQDHAFASCPPSPPPAGCTGPWEEFPKECAHHDEFHRIWVLEGQMPENSYEPHCQTYSLHQKQNSIATPEGSNVAEQQPLAVAPAFAPVSWGMQQPSDASSTLTEFAWALEYFHQPATPHGTLQGCLVPPSTPSHIQSYYGLEAQSPSGDLSHYYSSAHPTYAPCPPVYSQYQSPPVVSSGWSSQHTSSAPTRQPSPVRSDDEQVAVEALLGLGSSKP</sequence>
<feature type="compositionally biased region" description="Polar residues" evidence="1">
    <location>
        <begin position="344"/>
        <end position="367"/>
    </location>
</feature>
<evidence type="ECO:0000256" key="1">
    <source>
        <dbReference type="SAM" id="MobiDB-lite"/>
    </source>
</evidence>
<dbReference type="EMBL" id="JH930474">
    <property type="protein sequence ID" value="EKM53208.1"/>
    <property type="molecule type" value="Genomic_DNA"/>
</dbReference>
<dbReference type="OrthoDB" id="10543187at2759"/>
<proteinExistence type="predicted"/>
<dbReference type="AlphaFoldDB" id="K5VP07"/>
<gene>
    <name evidence="2" type="ORF">PHACADRAFT_259399</name>
</gene>
<dbReference type="GeneID" id="18917409"/>
<evidence type="ECO:0000313" key="2">
    <source>
        <dbReference type="EMBL" id="EKM53208.1"/>
    </source>
</evidence>
<evidence type="ECO:0000313" key="3">
    <source>
        <dbReference type="Proteomes" id="UP000008370"/>
    </source>
</evidence>
<name>K5VP07_PHACS</name>
<keyword evidence="3" id="KW-1185">Reference proteome</keyword>
<dbReference type="HOGENOM" id="CLU_711956_0_0_1"/>
<reference evidence="2 3" key="1">
    <citation type="journal article" date="2012" name="BMC Genomics">
        <title>Comparative genomics of the white-rot fungi, Phanerochaete carnosa and P. chrysosporium, to elucidate the genetic basis of the distinct wood types they colonize.</title>
        <authorList>
            <person name="Suzuki H."/>
            <person name="MacDonald J."/>
            <person name="Syed K."/>
            <person name="Salamov A."/>
            <person name="Hori C."/>
            <person name="Aerts A."/>
            <person name="Henrissat B."/>
            <person name="Wiebenga A."/>
            <person name="vanKuyk P.A."/>
            <person name="Barry K."/>
            <person name="Lindquist E."/>
            <person name="LaButti K."/>
            <person name="Lapidus A."/>
            <person name="Lucas S."/>
            <person name="Coutinho P."/>
            <person name="Gong Y."/>
            <person name="Samejima M."/>
            <person name="Mahadevan R."/>
            <person name="Abou-Zaid M."/>
            <person name="de Vries R.P."/>
            <person name="Igarashi K."/>
            <person name="Yadav J.S."/>
            <person name="Grigoriev I.V."/>
            <person name="Master E.R."/>
        </authorList>
    </citation>
    <scope>NUCLEOTIDE SEQUENCE [LARGE SCALE GENOMIC DNA]</scope>
    <source>
        <strain evidence="2 3">HHB-10118-sp</strain>
    </source>
</reference>